<feature type="region of interest" description="Disordered" evidence="1">
    <location>
        <begin position="432"/>
        <end position="468"/>
    </location>
</feature>
<proteinExistence type="predicted"/>
<feature type="region of interest" description="Disordered" evidence="1">
    <location>
        <begin position="170"/>
        <end position="192"/>
    </location>
</feature>
<evidence type="ECO:0000313" key="4">
    <source>
        <dbReference type="EMBL" id="CAB4214279.1"/>
    </source>
</evidence>
<evidence type="ECO:0000313" key="3">
    <source>
        <dbReference type="EMBL" id="CAB4182742.1"/>
    </source>
</evidence>
<dbReference type="EMBL" id="LR797401">
    <property type="protein sequence ID" value="CAB4214279.1"/>
    <property type="molecule type" value="Genomic_DNA"/>
</dbReference>
<gene>
    <name evidence="3" type="ORF">UFOVP1095_37</name>
    <name evidence="4" type="ORF">UFOVP1452_37</name>
    <name evidence="5" type="ORF">UFOVP1540_14</name>
    <name evidence="2" type="ORF">UFOVP918_37</name>
</gene>
<evidence type="ECO:0000313" key="2">
    <source>
        <dbReference type="EMBL" id="CAB4171419.1"/>
    </source>
</evidence>
<organism evidence="3">
    <name type="scientific">uncultured Caudovirales phage</name>
    <dbReference type="NCBI Taxonomy" id="2100421"/>
    <lineage>
        <taxon>Viruses</taxon>
        <taxon>Duplodnaviria</taxon>
        <taxon>Heunggongvirae</taxon>
        <taxon>Uroviricota</taxon>
        <taxon>Caudoviricetes</taxon>
        <taxon>Peduoviridae</taxon>
        <taxon>Maltschvirus</taxon>
        <taxon>Maltschvirus maltsch</taxon>
    </lineage>
</organism>
<feature type="compositionally biased region" description="Basic and acidic residues" evidence="1">
    <location>
        <begin position="452"/>
        <end position="468"/>
    </location>
</feature>
<sequence>MTDYGSESADIERRRKYAEMLREQSMQPLEGGMAGGWAIPISPTQGLAKALQAYAGAKGMQQAKTDQQALGQRLRTEATDWAAGMPQAQPAQPERFTGDAGDELYHPATEAKNPTPQEMSAYLLKGQLGGNPLIQQTAAPLMAQALKASEGYILNEGAQKRDASGKVIAENPKDFRPTPVTPSAIGSGGLRLPDGTIIPPTARPTVAPPPSNLSRLIAERDALPQGDARRTAYDNAIRKESETPKQIVPGNVGGGARAPLGYRFSSDGETLEPIPGGPKDQSSKALPTQALKLQQAELDAIGTGASIVADLAAVNKQIDDGKIDLGLISNLVSQGRTAIGAGTEQSRNFNSFKTTLEKLRNDSLRLNKGVQTEGDAIRAWNELMGGLNDKGTVQQRLKEIGQINERAVNLRKMNIDAIRSNYGAAPMDVSGYERQPAAVGSPKAATPSSYSDAEKERRYQEWKKKNGG</sequence>
<evidence type="ECO:0000313" key="5">
    <source>
        <dbReference type="EMBL" id="CAB5228321.1"/>
    </source>
</evidence>
<dbReference type="EMBL" id="LR797032">
    <property type="protein sequence ID" value="CAB4182742.1"/>
    <property type="molecule type" value="Genomic_DNA"/>
</dbReference>
<evidence type="ECO:0000256" key="1">
    <source>
        <dbReference type="SAM" id="MobiDB-lite"/>
    </source>
</evidence>
<reference evidence="3" key="1">
    <citation type="submission" date="2020-05" db="EMBL/GenBank/DDBJ databases">
        <authorList>
            <person name="Chiriac C."/>
            <person name="Salcher M."/>
            <person name="Ghai R."/>
            <person name="Kavagutti S V."/>
        </authorList>
    </citation>
    <scope>NUCLEOTIDE SEQUENCE</scope>
</reference>
<dbReference type="EMBL" id="LR796867">
    <property type="protein sequence ID" value="CAB4171419.1"/>
    <property type="molecule type" value="Genomic_DNA"/>
</dbReference>
<dbReference type="EMBL" id="LR798384">
    <property type="protein sequence ID" value="CAB5228321.1"/>
    <property type="molecule type" value="Genomic_DNA"/>
</dbReference>
<name>A0A6J5QGN0_9CAUD</name>
<accession>A0A6J5QGN0</accession>
<protein>
    <submittedName>
        <fullName evidence="3">Uncharacterized protein</fullName>
    </submittedName>
</protein>